<gene>
    <name evidence="2" type="ORF">NP493_825g02039</name>
</gene>
<organism evidence="2 3">
    <name type="scientific">Ridgeia piscesae</name>
    <name type="common">Tubeworm</name>
    <dbReference type="NCBI Taxonomy" id="27915"/>
    <lineage>
        <taxon>Eukaryota</taxon>
        <taxon>Metazoa</taxon>
        <taxon>Spiralia</taxon>
        <taxon>Lophotrochozoa</taxon>
        <taxon>Annelida</taxon>
        <taxon>Polychaeta</taxon>
        <taxon>Sedentaria</taxon>
        <taxon>Canalipalpata</taxon>
        <taxon>Sabellida</taxon>
        <taxon>Siboglinidae</taxon>
        <taxon>Ridgeia</taxon>
    </lineage>
</organism>
<protein>
    <submittedName>
        <fullName evidence="2">Uncharacterized protein</fullName>
    </submittedName>
</protein>
<feature type="region of interest" description="Disordered" evidence="1">
    <location>
        <begin position="51"/>
        <end position="95"/>
    </location>
</feature>
<reference evidence="2" key="1">
    <citation type="journal article" date="2023" name="Mol. Biol. Evol.">
        <title>Third-Generation Sequencing Reveals the Adaptive Role of the Epigenome in Three Deep-Sea Polychaetes.</title>
        <authorList>
            <person name="Perez M."/>
            <person name="Aroh O."/>
            <person name="Sun Y."/>
            <person name="Lan Y."/>
            <person name="Juniper S.K."/>
            <person name="Young C.R."/>
            <person name="Angers B."/>
            <person name="Qian P.Y."/>
        </authorList>
    </citation>
    <scope>NUCLEOTIDE SEQUENCE</scope>
    <source>
        <strain evidence="2">R07B-5</strain>
    </source>
</reference>
<dbReference type="AlphaFoldDB" id="A0AAD9KMP9"/>
<evidence type="ECO:0000313" key="3">
    <source>
        <dbReference type="Proteomes" id="UP001209878"/>
    </source>
</evidence>
<comment type="caution">
    <text evidence="2">The sequence shown here is derived from an EMBL/GenBank/DDBJ whole genome shotgun (WGS) entry which is preliminary data.</text>
</comment>
<sequence>MVMQPFSLLIVMHCQGSKHFIGGAHARGTPGSTSGGGCGHLLLGCSSRRKTTQRLRRLRREPKAHERGEHYSSVAVVSAHDPGQHHGSPCRQKRH</sequence>
<dbReference type="EMBL" id="JAODUO010000826">
    <property type="protein sequence ID" value="KAK2174126.1"/>
    <property type="molecule type" value="Genomic_DNA"/>
</dbReference>
<evidence type="ECO:0000313" key="2">
    <source>
        <dbReference type="EMBL" id="KAK2174126.1"/>
    </source>
</evidence>
<keyword evidence="3" id="KW-1185">Reference proteome</keyword>
<proteinExistence type="predicted"/>
<feature type="compositionally biased region" description="Basic residues" evidence="1">
    <location>
        <begin position="51"/>
        <end position="60"/>
    </location>
</feature>
<accession>A0AAD9KMP9</accession>
<feature type="compositionally biased region" description="Basic and acidic residues" evidence="1">
    <location>
        <begin position="61"/>
        <end position="70"/>
    </location>
</feature>
<dbReference type="Proteomes" id="UP001209878">
    <property type="component" value="Unassembled WGS sequence"/>
</dbReference>
<name>A0AAD9KMP9_RIDPI</name>
<evidence type="ECO:0000256" key="1">
    <source>
        <dbReference type="SAM" id="MobiDB-lite"/>
    </source>
</evidence>